<reference evidence="1 3" key="1">
    <citation type="journal article" date="2011" name="Nature">
        <title>The Medicago genome provides insight into the evolution of rhizobial symbioses.</title>
        <authorList>
            <person name="Young N.D."/>
            <person name="Debelle F."/>
            <person name="Oldroyd G.E."/>
            <person name="Geurts R."/>
            <person name="Cannon S.B."/>
            <person name="Udvardi M.K."/>
            <person name="Benedito V.A."/>
            <person name="Mayer K.F."/>
            <person name="Gouzy J."/>
            <person name="Schoof H."/>
            <person name="Van de Peer Y."/>
            <person name="Proost S."/>
            <person name="Cook D.R."/>
            <person name="Meyers B.C."/>
            <person name="Spannagl M."/>
            <person name="Cheung F."/>
            <person name="De Mita S."/>
            <person name="Krishnakumar V."/>
            <person name="Gundlach H."/>
            <person name="Zhou S."/>
            <person name="Mudge J."/>
            <person name="Bharti A.K."/>
            <person name="Murray J.D."/>
            <person name="Naoumkina M.A."/>
            <person name="Rosen B."/>
            <person name="Silverstein K.A."/>
            <person name="Tang H."/>
            <person name="Rombauts S."/>
            <person name="Zhao P.X."/>
            <person name="Zhou P."/>
            <person name="Barbe V."/>
            <person name="Bardou P."/>
            <person name="Bechner M."/>
            <person name="Bellec A."/>
            <person name="Berger A."/>
            <person name="Berges H."/>
            <person name="Bidwell S."/>
            <person name="Bisseling T."/>
            <person name="Choisne N."/>
            <person name="Couloux A."/>
            <person name="Denny R."/>
            <person name="Deshpande S."/>
            <person name="Dai X."/>
            <person name="Doyle J.J."/>
            <person name="Dudez A.M."/>
            <person name="Farmer A.D."/>
            <person name="Fouteau S."/>
            <person name="Franken C."/>
            <person name="Gibelin C."/>
            <person name="Gish J."/>
            <person name="Goldstein S."/>
            <person name="Gonzalez A.J."/>
            <person name="Green P.J."/>
            <person name="Hallab A."/>
            <person name="Hartog M."/>
            <person name="Hua A."/>
            <person name="Humphray S.J."/>
            <person name="Jeong D.H."/>
            <person name="Jing Y."/>
            <person name="Jocker A."/>
            <person name="Kenton S.M."/>
            <person name="Kim D.J."/>
            <person name="Klee K."/>
            <person name="Lai H."/>
            <person name="Lang C."/>
            <person name="Lin S."/>
            <person name="Macmil S.L."/>
            <person name="Magdelenat G."/>
            <person name="Matthews L."/>
            <person name="McCorrison J."/>
            <person name="Monaghan E.L."/>
            <person name="Mun J.H."/>
            <person name="Najar F.Z."/>
            <person name="Nicholson C."/>
            <person name="Noirot C."/>
            <person name="O'Bleness M."/>
            <person name="Paule C.R."/>
            <person name="Poulain J."/>
            <person name="Prion F."/>
            <person name="Qin B."/>
            <person name="Qu C."/>
            <person name="Retzel E.F."/>
            <person name="Riddle C."/>
            <person name="Sallet E."/>
            <person name="Samain S."/>
            <person name="Samson N."/>
            <person name="Sanders I."/>
            <person name="Saurat O."/>
            <person name="Scarpelli C."/>
            <person name="Schiex T."/>
            <person name="Segurens B."/>
            <person name="Severin A.J."/>
            <person name="Sherrier D.J."/>
            <person name="Shi R."/>
            <person name="Sims S."/>
            <person name="Singer S.R."/>
            <person name="Sinharoy S."/>
            <person name="Sterck L."/>
            <person name="Viollet A."/>
            <person name="Wang B.B."/>
            <person name="Wang K."/>
            <person name="Wang M."/>
            <person name="Wang X."/>
            <person name="Warfsmann J."/>
            <person name="Weissenbach J."/>
            <person name="White D.D."/>
            <person name="White J.D."/>
            <person name="Wiley G.B."/>
            <person name="Wincker P."/>
            <person name="Xing Y."/>
            <person name="Yang L."/>
            <person name="Yao Z."/>
            <person name="Ying F."/>
            <person name="Zhai J."/>
            <person name="Zhou L."/>
            <person name="Zuber A."/>
            <person name="Denarie J."/>
            <person name="Dixon R.A."/>
            <person name="May G.D."/>
            <person name="Schwartz D.C."/>
            <person name="Rogers J."/>
            <person name="Quetier F."/>
            <person name="Town C.D."/>
            <person name="Roe B.A."/>
        </authorList>
    </citation>
    <scope>NUCLEOTIDE SEQUENCE [LARGE SCALE GENOMIC DNA]</scope>
    <source>
        <strain evidence="1">A17</strain>
        <strain evidence="2 3">cv. Jemalong A17</strain>
    </source>
</reference>
<dbReference type="EnsemblPlants" id="AES92492">
    <property type="protein sequence ID" value="AES92492"/>
    <property type="gene ID" value="MTR_4g130630"/>
</dbReference>
<accession>A0A0C3X8B8</accession>
<gene>
    <name evidence="1" type="ordered locus">MTR_4g130630</name>
</gene>
<evidence type="ECO:0000313" key="1">
    <source>
        <dbReference type="EMBL" id="AES92492.2"/>
    </source>
</evidence>
<proteinExistence type="predicted"/>
<name>G7JFK9_MEDTR</name>
<reference evidence="1 3" key="2">
    <citation type="journal article" date="2014" name="BMC Genomics">
        <title>An improved genome release (version Mt4.0) for the model legume Medicago truncatula.</title>
        <authorList>
            <person name="Tang H."/>
            <person name="Krishnakumar V."/>
            <person name="Bidwell S."/>
            <person name="Rosen B."/>
            <person name="Chan A."/>
            <person name="Zhou S."/>
            <person name="Gentzbittel L."/>
            <person name="Childs K.L."/>
            <person name="Yandell M."/>
            <person name="Gundlach H."/>
            <person name="Mayer K.F."/>
            <person name="Schwartz D.C."/>
            <person name="Town C.D."/>
        </authorList>
    </citation>
    <scope>GENOME REANNOTATION</scope>
    <source>
        <strain evidence="2 3">cv. Jemalong A17</strain>
    </source>
</reference>
<keyword evidence="3" id="KW-1185">Reference proteome</keyword>
<dbReference type="Gene3D" id="1.20.1280.50">
    <property type="match status" value="1"/>
</dbReference>
<dbReference type="SUPFAM" id="SSF52047">
    <property type="entry name" value="RNI-like"/>
    <property type="match status" value="1"/>
</dbReference>
<sequence>MNSYVCITDQLAYILTKLLTAKLEEKESKWGELSRDCLINIFIRLTVEDQWRGAMLVCKSWFSWTLQFESKIDSMLQSIVQWTHIFLIQIRIQHCSDRSLTLVAQRCSNLEILSIRSSLRITDSSISMIAFGCPNLRELDIGYCYMITQESLVVIGRNCPNLKRSQEKSASSNPTHGDSEAAAIANSMPHLEWLEIRYPKLSVKGLNLICQGCPNLEFYC</sequence>
<dbReference type="AlphaFoldDB" id="G7JFK9"/>
<dbReference type="SMART" id="SM00367">
    <property type="entry name" value="LRR_CC"/>
    <property type="match status" value="2"/>
</dbReference>
<evidence type="ECO:0000313" key="2">
    <source>
        <dbReference type="EnsemblPlants" id="AES92492"/>
    </source>
</evidence>
<organism evidence="1 3">
    <name type="scientific">Medicago truncatula</name>
    <name type="common">Barrel medic</name>
    <name type="synonym">Medicago tribuloides</name>
    <dbReference type="NCBI Taxonomy" id="3880"/>
    <lineage>
        <taxon>Eukaryota</taxon>
        <taxon>Viridiplantae</taxon>
        <taxon>Streptophyta</taxon>
        <taxon>Embryophyta</taxon>
        <taxon>Tracheophyta</taxon>
        <taxon>Spermatophyta</taxon>
        <taxon>Magnoliopsida</taxon>
        <taxon>eudicotyledons</taxon>
        <taxon>Gunneridae</taxon>
        <taxon>Pentapetalae</taxon>
        <taxon>rosids</taxon>
        <taxon>fabids</taxon>
        <taxon>Fabales</taxon>
        <taxon>Fabaceae</taxon>
        <taxon>Papilionoideae</taxon>
        <taxon>50 kb inversion clade</taxon>
        <taxon>NPAAA clade</taxon>
        <taxon>Hologalegina</taxon>
        <taxon>IRL clade</taxon>
        <taxon>Trifolieae</taxon>
        <taxon>Medicago</taxon>
    </lineage>
</organism>
<dbReference type="InterPro" id="IPR006553">
    <property type="entry name" value="Leu-rich_rpt_Cys-con_subtyp"/>
</dbReference>
<dbReference type="eggNOG" id="KOG1947">
    <property type="taxonomic scope" value="Eukaryota"/>
</dbReference>
<dbReference type="HOGENOM" id="CLU_044915_3_0_1"/>
<dbReference type="Gene3D" id="3.80.10.10">
    <property type="entry name" value="Ribonuclease Inhibitor"/>
    <property type="match status" value="1"/>
</dbReference>
<reference evidence="2" key="3">
    <citation type="submission" date="2015-04" db="UniProtKB">
        <authorList>
            <consortium name="EnsemblPlants"/>
        </authorList>
    </citation>
    <scope>IDENTIFICATION</scope>
    <source>
        <strain evidence="2">cv. Jemalong A17</strain>
    </source>
</reference>
<dbReference type="Proteomes" id="UP000002051">
    <property type="component" value="Chromosome 4"/>
</dbReference>
<accession>G7JFK9</accession>
<evidence type="ECO:0000313" key="3">
    <source>
        <dbReference type="Proteomes" id="UP000002051"/>
    </source>
</evidence>
<dbReference type="InterPro" id="IPR032675">
    <property type="entry name" value="LRR_dom_sf"/>
</dbReference>
<dbReference type="PANTHER" id="PTHR38926:SF5">
    <property type="entry name" value="F-BOX AND LEUCINE-RICH REPEAT PROTEIN 6"/>
    <property type="match status" value="1"/>
</dbReference>
<dbReference type="EMBL" id="CM001220">
    <property type="protein sequence ID" value="AES92492.2"/>
    <property type="molecule type" value="Genomic_DNA"/>
</dbReference>
<dbReference type="PANTHER" id="PTHR38926">
    <property type="entry name" value="F-BOX DOMAIN CONTAINING PROTEIN, EXPRESSED"/>
    <property type="match status" value="1"/>
</dbReference>
<protein>
    <submittedName>
        <fullName evidence="1">F-box/LRR protein</fullName>
    </submittedName>
</protein>